<sequence length="209" mass="23694">MGKKDVVGCDGTVTNKGWKNGVINQIENHVGRPLKWNICLLHFNELPFRHIFQHIDCQTAGPNSFSGLIGQQLTCYEKLPVVDYEPIDWSIPDIERNLLSRDQQYLLDISNAITLGRCPEDLANLDPGPLSLRLHTSSSDPSGNLKEIVGFILKSYMSVWFAIKKSKYFTDGQNMSFKHSKHHGIYPTNYFKLSNMLCLISPKNQTLNV</sequence>
<keyword evidence="2" id="KW-1185">Reference proteome</keyword>
<name>A0A4Y2V2V2_ARAVE</name>
<gene>
    <name evidence="1" type="ORF">AVEN_71696_1</name>
</gene>
<accession>A0A4Y2V2V2</accession>
<evidence type="ECO:0000313" key="1">
    <source>
        <dbReference type="EMBL" id="GBO18220.1"/>
    </source>
</evidence>
<comment type="caution">
    <text evidence="1">The sequence shown here is derived from an EMBL/GenBank/DDBJ whole genome shotgun (WGS) entry which is preliminary data.</text>
</comment>
<dbReference type="Proteomes" id="UP000499080">
    <property type="component" value="Unassembled WGS sequence"/>
</dbReference>
<reference evidence="1 2" key="1">
    <citation type="journal article" date="2019" name="Sci. Rep.">
        <title>Orb-weaving spider Araneus ventricosus genome elucidates the spidroin gene catalogue.</title>
        <authorList>
            <person name="Kono N."/>
            <person name="Nakamura H."/>
            <person name="Ohtoshi R."/>
            <person name="Moran D.A.P."/>
            <person name="Shinohara A."/>
            <person name="Yoshida Y."/>
            <person name="Fujiwara M."/>
            <person name="Mori M."/>
            <person name="Tomita M."/>
            <person name="Arakawa K."/>
        </authorList>
    </citation>
    <scope>NUCLEOTIDE SEQUENCE [LARGE SCALE GENOMIC DNA]</scope>
</reference>
<protein>
    <submittedName>
        <fullName evidence="1">Uncharacterized protein</fullName>
    </submittedName>
</protein>
<dbReference type="OrthoDB" id="6766867at2759"/>
<organism evidence="1 2">
    <name type="scientific">Araneus ventricosus</name>
    <name type="common">Orbweaver spider</name>
    <name type="synonym">Epeira ventricosa</name>
    <dbReference type="NCBI Taxonomy" id="182803"/>
    <lineage>
        <taxon>Eukaryota</taxon>
        <taxon>Metazoa</taxon>
        <taxon>Ecdysozoa</taxon>
        <taxon>Arthropoda</taxon>
        <taxon>Chelicerata</taxon>
        <taxon>Arachnida</taxon>
        <taxon>Araneae</taxon>
        <taxon>Araneomorphae</taxon>
        <taxon>Entelegynae</taxon>
        <taxon>Araneoidea</taxon>
        <taxon>Araneidae</taxon>
        <taxon>Araneus</taxon>
    </lineage>
</organism>
<evidence type="ECO:0000313" key="2">
    <source>
        <dbReference type="Proteomes" id="UP000499080"/>
    </source>
</evidence>
<proteinExistence type="predicted"/>
<dbReference type="AlphaFoldDB" id="A0A4Y2V2V2"/>
<dbReference type="PANTHER" id="PTHR46409:SF1">
    <property type="entry name" value="HTH PSQ-TYPE DOMAIN-CONTAINING PROTEIN"/>
    <property type="match status" value="1"/>
</dbReference>
<dbReference type="EMBL" id="BGPR01041863">
    <property type="protein sequence ID" value="GBO18220.1"/>
    <property type="molecule type" value="Genomic_DNA"/>
</dbReference>
<dbReference type="PANTHER" id="PTHR46409">
    <property type="entry name" value="HTH PSQ-TYPE DOMAIN-CONTAINING PROTEIN"/>
    <property type="match status" value="1"/>
</dbReference>